<comment type="caution">
    <text evidence="8">The sequence shown here is derived from an EMBL/GenBank/DDBJ whole genome shotgun (WGS) entry which is preliminary data.</text>
</comment>
<organism evidence="8 9">
    <name type="scientific">Aliarcobacter cryaerophilus</name>
    <dbReference type="NCBI Taxonomy" id="28198"/>
    <lineage>
        <taxon>Bacteria</taxon>
        <taxon>Pseudomonadati</taxon>
        <taxon>Campylobacterota</taxon>
        <taxon>Epsilonproteobacteria</taxon>
        <taxon>Campylobacterales</taxon>
        <taxon>Arcobacteraceae</taxon>
        <taxon>Aliarcobacter</taxon>
    </lineage>
</organism>
<gene>
    <name evidence="8" type="ORF">CJ668_07510</name>
</gene>
<dbReference type="EMBL" id="NXGD01000007">
    <property type="protein sequence ID" value="PRN00351.1"/>
    <property type="molecule type" value="Genomic_DNA"/>
</dbReference>
<keyword evidence="6" id="KW-0378">Hydrolase</keyword>
<keyword evidence="5" id="KW-0255">Endonuclease</keyword>
<feature type="domain" description="Replication gene A protein-like" evidence="7">
    <location>
        <begin position="70"/>
        <end position="188"/>
    </location>
</feature>
<evidence type="ECO:0000256" key="4">
    <source>
        <dbReference type="ARBA" id="ARBA00022722"/>
    </source>
</evidence>
<keyword evidence="4" id="KW-0540">Nuclease</keyword>
<evidence type="ECO:0000256" key="1">
    <source>
        <dbReference type="ARBA" id="ARBA00003293"/>
    </source>
</evidence>
<dbReference type="GO" id="GO:0016787">
    <property type="term" value="F:hydrolase activity"/>
    <property type="evidence" value="ECO:0007669"/>
    <property type="project" value="UniProtKB-KW"/>
</dbReference>
<evidence type="ECO:0000256" key="2">
    <source>
        <dbReference type="ARBA" id="ARBA00009260"/>
    </source>
</evidence>
<name>A0A2S9TNE6_9BACT</name>
<evidence type="ECO:0000313" key="8">
    <source>
        <dbReference type="EMBL" id="PRN00351.1"/>
    </source>
</evidence>
<evidence type="ECO:0000259" key="7">
    <source>
        <dbReference type="Pfam" id="PF05840"/>
    </source>
</evidence>
<dbReference type="AlphaFoldDB" id="A0A2S9TNE6"/>
<dbReference type="GO" id="GO:0004519">
    <property type="term" value="F:endonuclease activity"/>
    <property type="evidence" value="ECO:0007669"/>
    <property type="project" value="UniProtKB-KW"/>
</dbReference>
<comment type="similarity">
    <text evidence="2">Belongs to the phage GPA family.</text>
</comment>
<dbReference type="Pfam" id="PF05840">
    <property type="entry name" value="Phage_GPA"/>
    <property type="match status" value="1"/>
</dbReference>
<reference evidence="8 9" key="1">
    <citation type="submission" date="2017-09" db="EMBL/GenBank/DDBJ databases">
        <title>Reassesment of A. cryaerophilus.</title>
        <authorList>
            <person name="Perez-Cataluna A."/>
            <person name="Collado L."/>
            <person name="Salgado O."/>
            <person name="Lefinanco V."/>
            <person name="Figueras M.J."/>
        </authorList>
    </citation>
    <scope>NUCLEOTIDE SEQUENCE [LARGE SCALE GENOMIC DNA]</scope>
    <source>
        <strain evidence="8 9">LMG 10229</strain>
    </source>
</reference>
<proteinExistence type="inferred from homology"/>
<comment type="function">
    <text evidence="1">Possible endonuclease which induces a single-strand cut and initiates DNA replication.</text>
</comment>
<evidence type="ECO:0000313" key="9">
    <source>
        <dbReference type="Proteomes" id="UP000238811"/>
    </source>
</evidence>
<evidence type="ECO:0000256" key="5">
    <source>
        <dbReference type="ARBA" id="ARBA00022759"/>
    </source>
</evidence>
<dbReference type="GO" id="GO:0006260">
    <property type="term" value="P:DNA replication"/>
    <property type="evidence" value="ECO:0007669"/>
    <property type="project" value="UniProtKB-KW"/>
</dbReference>
<accession>A0A2S9TNE6</accession>
<evidence type="ECO:0000256" key="3">
    <source>
        <dbReference type="ARBA" id="ARBA00022705"/>
    </source>
</evidence>
<protein>
    <recommendedName>
        <fullName evidence="7">Replication gene A protein-like domain-containing protein</fullName>
    </recommendedName>
</protein>
<dbReference type="InterPro" id="IPR008766">
    <property type="entry name" value="Replication_gene_A-like"/>
</dbReference>
<dbReference type="Proteomes" id="UP000238811">
    <property type="component" value="Unassembled WGS sequence"/>
</dbReference>
<sequence length="472" mass="56440">MQSYEKYIKTQRLEYIQHSKIKEDKQAKYKSKLESFNHINGEFKSMSHNPLQVSRDNYLWFTFNQKLLEEQIIASGNYATLFITLTLPSKFHKYSQQTKKYNPLYNEQCTINEGYNLLNKSFRTIYKDFKVNRKFEKIYFSKVIEPHKNLSCHLHAILYVNIDNVEYLKNHIKNVVVKNELGRYEIEEIKDITRGTSYLLKYVQKTTNPTNDKDFHFFNGWKKYNKIRVFTCSIVGIERYLFKKINASTSITKNLKGNPISKMLQECDINITTTNTKTNEIATKSHTSLKSRFVVEVEKEKFTQDINYTPNEKEINRIFFDSFLNGSENNIMKTYNLRGFLNICKTTFEDVSGIKYTKSIKLKLIENYKEYLIKYNDYISNINRLNNINIIESFLNDEDILEISEFDIDNHGKNIYLEDVKYFDKKLEFERIFEKIYIPKYKYKIKKISIFDKKLDCEIYTSNAFEILWKMV</sequence>
<keyword evidence="3" id="KW-0235">DNA replication</keyword>
<evidence type="ECO:0000256" key="6">
    <source>
        <dbReference type="ARBA" id="ARBA00022801"/>
    </source>
</evidence>